<reference evidence="3" key="2">
    <citation type="submission" date="2020-11" db="EMBL/GenBank/DDBJ databases">
        <authorList>
            <person name="McCartney M.A."/>
            <person name="Auch B."/>
            <person name="Kono T."/>
            <person name="Mallez S."/>
            <person name="Becker A."/>
            <person name="Gohl D.M."/>
            <person name="Silverstein K.A.T."/>
            <person name="Koren S."/>
            <person name="Bechman K.B."/>
            <person name="Herman A."/>
            <person name="Abrahante J.E."/>
            <person name="Garbe J."/>
        </authorList>
    </citation>
    <scope>NUCLEOTIDE SEQUENCE</scope>
    <source>
        <strain evidence="3">Duluth1</strain>
        <tissue evidence="3">Whole animal</tissue>
    </source>
</reference>
<organism evidence="3 4">
    <name type="scientific">Dreissena polymorpha</name>
    <name type="common">Zebra mussel</name>
    <name type="synonym">Mytilus polymorpha</name>
    <dbReference type="NCBI Taxonomy" id="45954"/>
    <lineage>
        <taxon>Eukaryota</taxon>
        <taxon>Metazoa</taxon>
        <taxon>Spiralia</taxon>
        <taxon>Lophotrochozoa</taxon>
        <taxon>Mollusca</taxon>
        <taxon>Bivalvia</taxon>
        <taxon>Autobranchia</taxon>
        <taxon>Heteroconchia</taxon>
        <taxon>Euheterodonta</taxon>
        <taxon>Imparidentia</taxon>
        <taxon>Neoheterodontei</taxon>
        <taxon>Myida</taxon>
        <taxon>Dreissenoidea</taxon>
        <taxon>Dreissenidae</taxon>
        <taxon>Dreissena</taxon>
    </lineage>
</organism>
<accession>A0A9D4JIL3</accession>
<name>A0A9D4JIL3_DREPO</name>
<keyword evidence="2" id="KW-0812">Transmembrane</keyword>
<keyword evidence="2" id="KW-1133">Transmembrane helix</keyword>
<proteinExistence type="predicted"/>
<sequence length="113" mass="12008">MRRRVACVITCGACVITCGACVITCEAYVITCGACVIMCVACVITCGACVITCGAYVIMCVAGYPDEIMALIVLFFITHAMNMKSRGDKVSEGEDRASLCSQMEQDFHNPGSD</sequence>
<dbReference type="EMBL" id="JAIWYP010000006">
    <property type="protein sequence ID" value="KAH3813305.1"/>
    <property type="molecule type" value="Genomic_DNA"/>
</dbReference>
<feature type="region of interest" description="Disordered" evidence="1">
    <location>
        <begin position="88"/>
        <end position="113"/>
    </location>
</feature>
<dbReference type="AlphaFoldDB" id="A0A9D4JIL3"/>
<keyword evidence="2" id="KW-0472">Membrane</keyword>
<feature type="transmembrane region" description="Helical" evidence="2">
    <location>
        <begin position="64"/>
        <end position="81"/>
    </location>
</feature>
<keyword evidence="4" id="KW-1185">Reference proteome</keyword>
<protein>
    <submittedName>
        <fullName evidence="3">Uncharacterized protein</fullName>
    </submittedName>
</protein>
<evidence type="ECO:0000256" key="2">
    <source>
        <dbReference type="SAM" id="Phobius"/>
    </source>
</evidence>
<evidence type="ECO:0000313" key="4">
    <source>
        <dbReference type="Proteomes" id="UP000828390"/>
    </source>
</evidence>
<dbReference type="Proteomes" id="UP000828390">
    <property type="component" value="Unassembled WGS sequence"/>
</dbReference>
<reference evidence="3" key="1">
    <citation type="journal article" date="2019" name="bioRxiv">
        <title>The Genome of the Zebra Mussel, Dreissena polymorpha: A Resource for Invasive Species Research.</title>
        <authorList>
            <person name="McCartney M.A."/>
            <person name="Auch B."/>
            <person name="Kono T."/>
            <person name="Mallez S."/>
            <person name="Zhang Y."/>
            <person name="Obille A."/>
            <person name="Becker A."/>
            <person name="Abrahante J.E."/>
            <person name="Garbe J."/>
            <person name="Badalamenti J.P."/>
            <person name="Herman A."/>
            <person name="Mangelson H."/>
            <person name="Liachko I."/>
            <person name="Sullivan S."/>
            <person name="Sone E.D."/>
            <person name="Koren S."/>
            <person name="Silverstein K.A.T."/>
            <person name="Beckman K.B."/>
            <person name="Gohl D.M."/>
        </authorList>
    </citation>
    <scope>NUCLEOTIDE SEQUENCE</scope>
    <source>
        <strain evidence="3">Duluth1</strain>
        <tissue evidence="3">Whole animal</tissue>
    </source>
</reference>
<feature type="compositionally biased region" description="Basic and acidic residues" evidence="1">
    <location>
        <begin position="88"/>
        <end position="97"/>
    </location>
</feature>
<comment type="caution">
    <text evidence="3">The sequence shown here is derived from an EMBL/GenBank/DDBJ whole genome shotgun (WGS) entry which is preliminary data.</text>
</comment>
<gene>
    <name evidence="3" type="ORF">DPMN_141760</name>
</gene>
<feature type="transmembrane region" description="Helical" evidence="2">
    <location>
        <begin position="30"/>
        <end position="57"/>
    </location>
</feature>
<evidence type="ECO:0000256" key="1">
    <source>
        <dbReference type="SAM" id="MobiDB-lite"/>
    </source>
</evidence>
<evidence type="ECO:0000313" key="3">
    <source>
        <dbReference type="EMBL" id="KAH3813305.1"/>
    </source>
</evidence>